<proteinExistence type="predicted"/>
<dbReference type="PANTHER" id="PTHR10579">
    <property type="entry name" value="CALCIUM-ACTIVATED CHLORIDE CHANNEL REGULATOR"/>
    <property type="match status" value="1"/>
</dbReference>
<dbReference type="PANTHER" id="PTHR10579:SF47">
    <property type="entry name" value="OS09G0298500 PROTEIN"/>
    <property type="match status" value="1"/>
</dbReference>
<keyword evidence="3" id="KW-1185">Reference proteome</keyword>
<gene>
    <name evidence="2" type="ORF">DH2020_008824</name>
</gene>
<dbReference type="Proteomes" id="UP001318860">
    <property type="component" value="Unassembled WGS sequence"/>
</dbReference>
<evidence type="ECO:0000313" key="3">
    <source>
        <dbReference type="Proteomes" id="UP001318860"/>
    </source>
</evidence>
<evidence type="ECO:0000259" key="1">
    <source>
        <dbReference type="Pfam" id="PF13519"/>
    </source>
</evidence>
<name>A0ABR0X727_REHGL</name>
<protein>
    <recommendedName>
        <fullName evidence="1">VWFA domain-containing protein</fullName>
    </recommendedName>
</protein>
<comment type="caution">
    <text evidence="2">The sequence shown here is derived from an EMBL/GenBank/DDBJ whole genome shotgun (WGS) entry which is preliminary data.</text>
</comment>
<dbReference type="InterPro" id="IPR002035">
    <property type="entry name" value="VWF_A"/>
</dbReference>
<dbReference type="Gene3D" id="3.40.50.410">
    <property type="entry name" value="von Willebrand factor, type A domain"/>
    <property type="match status" value="1"/>
</dbReference>
<sequence length="433" mass="47892">MGGEGGGASWKLKKAAKRIFVQTCASFCHTQQQTHHVIHTSSPATTPVCRDSRNYSSSSSLENQKRIIPCKNISSEIAGQGKISTNSSSIKLAAQAKQYSRLNAPTHSTLLASHPTVRPAHLPCPLDSVTSQPKHRCPNKTEDPVLRILDDSIANFRVHRRSFLRSARYNNDNDDPVEPHDRAIAQPRLSFSLLAVPSENLSRYLLVKSAHQPATDLVLVASPNGPHLRLMKHAMALVVSSLRPIDRLAIVTYSSAAARVCPLRRMTSYGKRIALQVIDRLFQIGNADPLDGLKKGVNILEDRVHKNPQSCILHLTDCPSRSHDWFDSEVNVKIHRFHVGFGLGACNGLIMREFEEFLARILGGRVEDIQLMIGDRTMVVRIGELRGGEERNIPLYVGESGRVCVKYSYSDGECITTGEDVVGMEDNNGNRNV</sequence>
<evidence type="ECO:0000313" key="2">
    <source>
        <dbReference type="EMBL" id="KAK6154576.1"/>
    </source>
</evidence>
<feature type="domain" description="VWFA" evidence="1">
    <location>
        <begin position="228"/>
        <end position="317"/>
    </location>
</feature>
<organism evidence="2 3">
    <name type="scientific">Rehmannia glutinosa</name>
    <name type="common">Chinese foxglove</name>
    <dbReference type="NCBI Taxonomy" id="99300"/>
    <lineage>
        <taxon>Eukaryota</taxon>
        <taxon>Viridiplantae</taxon>
        <taxon>Streptophyta</taxon>
        <taxon>Embryophyta</taxon>
        <taxon>Tracheophyta</taxon>
        <taxon>Spermatophyta</taxon>
        <taxon>Magnoliopsida</taxon>
        <taxon>eudicotyledons</taxon>
        <taxon>Gunneridae</taxon>
        <taxon>Pentapetalae</taxon>
        <taxon>asterids</taxon>
        <taxon>lamiids</taxon>
        <taxon>Lamiales</taxon>
        <taxon>Orobanchaceae</taxon>
        <taxon>Rehmannieae</taxon>
        <taxon>Rehmannia</taxon>
    </lineage>
</organism>
<dbReference type="InterPro" id="IPR036465">
    <property type="entry name" value="vWFA_dom_sf"/>
</dbReference>
<reference evidence="2 3" key="1">
    <citation type="journal article" date="2021" name="Comput. Struct. Biotechnol. J.">
        <title>De novo genome assembly of the potent medicinal plant Rehmannia glutinosa using nanopore technology.</title>
        <authorList>
            <person name="Ma L."/>
            <person name="Dong C."/>
            <person name="Song C."/>
            <person name="Wang X."/>
            <person name="Zheng X."/>
            <person name="Niu Y."/>
            <person name="Chen S."/>
            <person name="Feng W."/>
        </authorList>
    </citation>
    <scope>NUCLEOTIDE SEQUENCE [LARGE SCALE GENOMIC DNA]</scope>
    <source>
        <strain evidence="2">DH-2019</strain>
    </source>
</reference>
<accession>A0ABR0X727</accession>
<dbReference type="EMBL" id="JABTTQ020000005">
    <property type="protein sequence ID" value="KAK6154576.1"/>
    <property type="molecule type" value="Genomic_DNA"/>
</dbReference>
<dbReference type="InterPro" id="IPR051266">
    <property type="entry name" value="CLCR"/>
</dbReference>
<dbReference type="Pfam" id="PF13519">
    <property type="entry name" value="VWA_2"/>
    <property type="match status" value="1"/>
</dbReference>
<dbReference type="SUPFAM" id="SSF53300">
    <property type="entry name" value="vWA-like"/>
    <property type="match status" value="1"/>
</dbReference>